<name>A0A9W7FHF8_9STRA</name>
<accession>A0A9W7FHF8</accession>
<dbReference type="InterPro" id="IPR032675">
    <property type="entry name" value="LRR_dom_sf"/>
</dbReference>
<dbReference type="EMBL" id="BRXW01000177">
    <property type="protein sequence ID" value="GMI12474.1"/>
    <property type="molecule type" value="Genomic_DNA"/>
</dbReference>
<sequence>MSNFLETNDFRRLLLPFVPLDTLVNMRDLNKEWRIETDFYLKAAEASGTTIVHSGRDKSCVGYDGGLLDLLDGWSEACLAKMVERSSVCTVIFHPNVTKIGSLSFGFAVNLVCVELPEGVKAIGELAFAGFITNAVDEIVDPITNELNARDAQIQAKDTQIIVLQCEVAALKVKLAKSTDSTEDTKKRKIS</sequence>
<dbReference type="Proteomes" id="UP001165122">
    <property type="component" value="Unassembled WGS sequence"/>
</dbReference>
<organism evidence="1 2">
    <name type="scientific">Triparma laevis f. longispina</name>
    <dbReference type="NCBI Taxonomy" id="1714387"/>
    <lineage>
        <taxon>Eukaryota</taxon>
        <taxon>Sar</taxon>
        <taxon>Stramenopiles</taxon>
        <taxon>Ochrophyta</taxon>
        <taxon>Bolidophyceae</taxon>
        <taxon>Parmales</taxon>
        <taxon>Triparmaceae</taxon>
        <taxon>Triparma</taxon>
    </lineage>
</organism>
<evidence type="ECO:0000313" key="1">
    <source>
        <dbReference type="EMBL" id="GMI12474.1"/>
    </source>
</evidence>
<reference evidence="2" key="1">
    <citation type="journal article" date="2023" name="Commun. Biol.">
        <title>Genome analysis of Parmales, the sister group of diatoms, reveals the evolutionary specialization of diatoms from phago-mixotrophs to photoautotrophs.</title>
        <authorList>
            <person name="Ban H."/>
            <person name="Sato S."/>
            <person name="Yoshikawa S."/>
            <person name="Yamada K."/>
            <person name="Nakamura Y."/>
            <person name="Ichinomiya M."/>
            <person name="Sato N."/>
            <person name="Blanc-Mathieu R."/>
            <person name="Endo H."/>
            <person name="Kuwata A."/>
            <person name="Ogata H."/>
        </authorList>
    </citation>
    <scope>NUCLEOTIDE SEQUENCE [LARGE SCALE GENOMIC DNA]</scope>
    <source>
        <strain evidence="2">NIES 3700</strain>
    </source>
</reference>
<dbReference type="AlphaFoldDB" id="A0A9W7FHF8"/>
<comment type="caution">
    <text evidence="1">The sequence shown here is derived from an EMBL/GenBank/DDBJ whole genome shotgun (WGS) entry which is preliminary data.</text>
</comment>
<dbReference type="Gene3D" id="3.80.10.10">
    <property type="entry name" value="Ribonuclease Inhibitor"/>
    <property type="match status" value="1"/>
</dbReference>
<evidence type="ECO:0000313" key="2">
    <source>
        <dbReference type="Proteomes" id="UP001165122"/>
    </source>
</evidence>
<gene>
    <name evidence="1" type="ORF">TrLO_g2951</name>
</gene>
<protein>
    <submittedName>
        <fullName evidence="1">Uncharacterized protein</fullName>
    </submittedName>
</protein>
<keyword evidence="2" id="KW-1185">Reference proteome</keyword>
<proteinExistence type="predicted"/>
<dbReference type="OrthoDB" id="10264456at2759"/>